<feature type="transmembrane region" description="Helical" evidence="2">
    <location>
        <begin position="75"/>
        <end position="93"/>
    </location>
</feature>
<dbReference type="AlphaFoldDB" id="A0A401VUT6"/>
<dbReference type="RefSeq" id="WP_125051369.1">
    <property type="nucleotide sequence ID" value="NZ_BHZD01000001.1"/>
</dbReference>
<keyword evidence="2" id="KW-0812">Transmembrane</keyword>
<feature type="transmembrane region" description="Helical" evidence="2">
    <location>
        <begin position="105"/>
        <end position="126"/>
    </location>
</feature>
<protein>
    <submittedName>
        <fullName evidence="3">Major plasmid transfer protein, traa</fullName>
    </submittedName>
</protein>
<evidence type="ECO:0000256" key="1">
    <source>
        <dbReference type="SAM" id="MobiDB-lite"/>
    </source>
</evidence>
<evidence type="ECO:0000256" key="2">
    <source>
        <dbReference type="SAM" id="Phobius"/>
    </source>
</evidence>
<dbReference type="InterPro" id="IPR027417">
    <property type="entry name" value="P-loop_NTPase"/>
</dbReference>
<sequence length="667" mass="71389">MLLTVTKARTDRHQGKVLVSRRSVSATGLCRAGRSTRALVRLGIKYRKRLAPLYATAGLTGLGGVLAVSRGGAPTAAVLSAAGAAALAWRLRRRAARKRAATPRVLLWYLATTGGAAALLMTMALIGPLTPPVPGLTLLWFLAVAGPYWWRRRIRPIAPLQETERAQVWAERIAAPGKALPGSVLAEVQDLVNGYGWKATIELPAGDLTAEQAIGAAARVASAYRVPLASVVIERMPDGAEDHAALTVYTVNPLQRVHPWPGPQVLNETTGVAQIGVYADGTPVRYRFWRAGSGPVHDLISGDTDSGKSRLLDALLATEKHAALIHSWVIDPQGGQSLPDWQDDVGWFADSVEEGLLLLMAAVRVMYQRSAVLSRTEWTDEYGTTRRGFKGFTPGLLGMPLLSITIDEAHAVLRNPIAVLLCQEIAKMGRKCGVRLRLVTQMPLLDQLGNSHVLRAQVAAGNVIVLRTSMAISGQVAFQSAFPVYPHKLPREWGDGSSTSGLGYALGPSARPSVMRTLFLADPLRWARSGTETSLEQSAVTAAGKPFATWRRRREERWQMPVDAPAFALEDGDESGGPTLPQTPAGQEAAARAGTCKQAILDHLIGLNGAFAYTGAIARALDVPLQTASSALARLADEGAVTKVARGTWVVEHSAHDEEEDETVSAA</sequence>
<feature type="transmembrane region" description="Helical" evidence="2">
    <location>
        <begin position="51"/>
        <end position="69"/>
    </location>
</feature>
<organism evidence="3 4">
    <name type="scientific">Streptomyces paromomycinus</name>
    <name type="common">Streptomyces rimosus subsp. paromomycinus</name>
    <dbReference type="NCBI Taxonomy" id="92743"/>
    <lineage>
        <taxon>Bacteria</taxon>
        <taxon>Bacillati</taxon>
        <taxon>Actinomycetota</taxon>
        <taxon>Actinomycetes</taxon>
        <taxon>Kitasatosporales</taxon>
        <taxon>Streptomycetaceae</taxon>
        <taxon>Streptomyces</taxon>
    </lineage>
</organism>
<feature type="region of interest" description="Disordered" evidence="1">
    <location>
        <begin position="570"/>
        <end position="589"/>
    </location>
</feature>
<dbReference type="EMBL" id="BHZD01000001">
    <property type="protein sequence ID" value="GCD40830.1"/>
    <property type="molecule type" value="Genomic_DNA"/>
</dbReference>
<keyword evidence="2" id="KW-1133">Transmembrane helix</keyword>
<dbReference type="SUPFAM" id="SSF52540">
    <property type="entry name" value="P-loop containing nucleoside triphosphate hydrolases"/>
    <property type="match status" value="1"/>
</dbReference>
<accession>A0A401VUT6</accession>
<reference evidence="3 4" key="1">
    <citation type="submission" date="2018-11" db="EMBL/GenBank/DDBJ databases">
        <title>Whole genome sequence of Streptomyces paromomycinus NBRC 15454(T).</title>
        <authorList>
            <person name="Komaki H."/>
            <person name="Tamura T."/>
        </authorList>
    </citation>
    <scope>NUCLEOTIDE SEQUENCE [LARGE SCALE GENOMIC DNA]</scope>
    <source>
        <strain evidence="3 4">NBRC 15454</strain>
    </source>
</reference>
<name>A0A401VUT6_STREY</name>
<evidence type="ECO:0000313" key="4">
    <source>
        <dbReference type="Proteomes" id="UP000286746"/>
    </source>
</evidence>
<keyword evidence="4" id="KW-1185">Reference proteome</keyword>
<evidence type="ECO:0000313" key="3">
    <source>
        <dbReference type="EMBL" id="GCD40830.1"/>
    </source>
</evidence>
<dbReference type="SUPFAM" id="SSF46785">
    <property type="entry name" value="Winged helix' DNA-binding domain"/>
    <property type="match status" value="1"/>
</dbReference>
<gene>
    <name evidence="3" type="primary">traA</name>
    <name evidence="3" type="ORF">GKJPGBOP_00483</name>
</gene>
<proteinExistence type="predicted"/>
<dbReference type="Gene3D" id="3.40.50.300">
    <property type="entry name" value="P-loop containing nucleotide triphosphate hydrolases"/>
    <property type="match status" value="1"/>
</dbReference>
<keyword evidence="2" id="KW-0472">Membrane</keyword>
<comment type="caution">
    <text evidence="3">The sequence shown here is derived from an EMBL/GenBank/DDBJ whole genome shotgun (WGS) entry which is preliminary data.</text>
</comment>
<dbReference type="InterPro" id="IPR036390">
    <property type="entry name" value="WH_DNA-bd_sf"/>
</dbReference>
<dbReference type="Proteomes" id="UP000286746">
    <property type="component" value="Unassembled WGS sequence"/>
</dbReference>